<dbReference type="Gene3D" id="2.60.34.20">
    <property type="match status" value="1"/>
</dbReference>
<dbReference type="InterPro" id="IPR038514">
    <property type="entry name" value="AAR2_C_sf"/>
</dbReference>
<dbReference type="Proteomes" id="UP000285146">
    <property type="component" value="Unassembled WGS sequence"/>
</dbReference>
<dbReference type="OrthoDB" id="201752at2759"/>
<evidence type="ECO:0000313" key="5">
    <source>
        <dbReference type="EMBL" id="ROW17504.1"/>
    </source>
</evidence>
<dbReference type="EMBL" id="LKEB01000002">
    <property type="protein sequence ID" value="ROW17504.1"/>
    <property type="molecule type" value="Genomic_DNA"/>
</dbReference>
<dbReference type="InterPro" id="IPR033648">
    <property type="entry name" value="AAR2_C"/>
</dbReference>
<feature type="compositionally biased region" description="Low complexity" evidence="2">
    <location>
        <begin position="26"/>
        <end position="39"/>
    </location>
</feature>
<proteinExistence type="inferred from homology"/>
<dbReference type="Pfam" id="PF05282">
    <property type="entry name" value="AAR2"/>
    <property type="match status" value="1"/>
</dbReference>
<dbReference type="InterPro" id="IPR038516">
    <property type="entry name" value="AAR2_N_sf"/>
</dbReference>
<dbReference type="CDD" id="cd13777">
    <property type="entry name" value="Aar2_N"/>
    <property type="match status" value="1"/>
</dbReference>
<dbReference type="CDD" id="cd13778">
    <property type="entry name" value="Aar2_C"/>
    <property type="match status" value="1"/>
</dbReference>
<feature type="region of interest" description="Disordered" evidence="2">
    <location>
        <begin position="337"/>
        <end position="365"/>
    </location>
</feature>
<feature type="compositionally biased region" description="Acidic residues" evidence="2">
    <location>
        <begin position="574"/>
        <end position="602"/>
    </location>
</feature>
<dbReference type="AlphaFoldDB" id="A0A423XM34"/>
<dbReference type="STRING" id="1230097.A0A423XM34"/>
<comment type="caution">
    <text evidence="5">The sequence shown here is derived from an EMBL/GenBank/DDBJ whole genome shotgun (WGS) entry which is preliminary data.</text>
</comment>
<dbReference type="InParanoid" id="A0A423XM34"/>
<dbReference type="InterPro" id="IPR033647">
    <property type="entry name" value="Aar2_N"/>
</dbReference>
<dbReference type="Gene3D" id="1.25.40.550">
    <property type="entry name" value="Aar2, C-terminal domain-like"/>
    <property type="match status" value="1"/>
</dbReference>
<sequence length="622" mass="66771">MASTDDGPPSQGRKILVQSSSTGAETSSQPTQTPDTPTPAWSRSLAICDLTRKDSDRISLRSHDSLPVIGTLPLGSLRVHKAMDSTRPPPPEEGVPQTEASDMPPLEDDVVGVPAPRSSNEGGQGSGDAFLILDLPKQSTVGCDAKAIGTGASEFKGIRGIPPGPHFVWTSEPNAMSRSGYWFVSTAEGRVRIKQWDRFNEVLVQPASRFEMRDLSENIASLYPQLLPHDYGGAPAAPRTASAAQPADVVVGVGDEDGARMWRRLTSSIDEELLSRVTGRQGVSEWLVDTSDSAEGESGFPQTTQTYRTVAGTSSELDFLFPEGDVDLGAIAFAAAAGGDQGSGPDQPGAAAPTSRDDTPETPDTTMSILRLLDHPGAGVRESDLVGELQFTFLTGLHLSNLSCIDQWWHLVLRVILRAHSLTLLRPGLARALIQTLHAQLAYNERYVAGGDDDNNNDDDDDDDDDDGQGQQQQLTRHEYAGGGAVAQGGTSILDVVPGNRRKLRAALTLFKRRMDGMLLGSPPGAHQRITDEQGAVGRAFVDMEAWFWRFGWDLRVDAVGRRGRAKREAGEGAGDDGDDGDEDELGFGGDDDDDDDDDDDYQPVIVDLDENGREVGLVSFS</sequence>
<comment type="similarity">
    <text evidence="1">Belongs to the AAR2 family.</text>
</comment>
<dbReference type="PANTHER" id="PTHR12689">
    <property type="entry name" value="A1 CISTRON SPLICING FACTOR AAR2-RELATED"/>
    <property type="match status" value="1"/>
</dbReference>
<feature type="domain" description="AAR2 C-terminal" evidence="3">
    <location>
        <begin position="355"/>
        <end position="555"/>
    </location>
</feature>
<feature type="region of interest" description="Disordered" evidence="2">
    <location>
        <begin position="448"/>
        <end position="474"/>
    </location>
</feature>
<evidence type="ECO:0000259" key="3">
    <source>
        <dbReference type="Pfam" id="PF05282"/>
    </source>
</evidence>
<protein>
    <submittedName>
        <fullName evidence="5">Uncharacterized protein</fullName>
    </submittedName>
</protein>
<organism evidence="5 6">
    <name type="scientific">Cytospora leucostoma</name>
    <dbReference type="NCBI Taxonomy" id="1230097"/>
    <lineage>
        <taxon>Eukaryota</taxon>
        <taxon>Fungi</taxon>
        <taxon>Dikarya</taxon>
        <taxon>Ascomycota</taxon>
        <taxon>Pezizomycotina</taxon>
        <taxon>Sordariomycetes</taxon>
        <taxon>Sordariomycetidae</taxon>
        <taxon>Diaporthales</taxon>
        <taxon>Cytosporaceae</taxon>
        <taxon>Cytospora</taxon>
    </lineage>
</organism>
<feature type="compositionally biased region" description="Low complexity" evidence="2">
    <location>
        <begin position="337"/>
        <end position="350"/>
    </location>
</feature>
<feature type="region of interest" description="Disordered" evidence="2">
    <location>
        <begin position="81"/>
        <end position="108"/>
    </location>
</feature>
<feature type="region of interest" description="Disordered" evidence="2">
    <location>
        <begin position="562"/>
        <end position="607"/>
    </location>
</feature>
<dbReference type="InterPro" id="IPR007946">
    <property type="entry name" value="AAR2"/>
</dbReference>
<evidence type="ECO:0000259" key="4">
    <source>
        <dbReference type="Pfam" id="PF20981"/>
    </source>
</evidence>
<evidence type="ECO:0000313" key="6">
    <source>
        <dbReference type="Proteomes" id="UP000285146"/>
    </source>
</evidence>
<dbReference type="Pfam" id="PF20981">
    <property type="entry name" value="AAR2_1st"/>
    <property type="match status" value="1"/>
</dbReference>
<dbReference type="PANTHER" id="PTHR12689:SF4">
    <property type="entry name" value="PROTEIN AAR2 HOMOLOG"/>
    <property type="match status" value="1"/>
</dbReference>
<feature type="compositionally biased region" description="Basic and acidic residues" evidence="2">
    <location>
        <begin position="562"/>
        <end position="571"/>
    </location>
</feature>
<accession>A0A423XM34</accession>
<evidence type="ECO:0000256" key="1">
    <source>
        <dbReference type="ARBA" id="ARBA00006281"/>
    </source>
</evidence>
<feature type="region of interest" description="Disordered" evidence="2">
    <location>
        <begin position="1"/>
        <end position="44"/>
    </location>
</feature>
<keyword evidence="6" id="KW-1185">Reference proteome</keyword>
<name>A0A423XM34_9PEZI</name>
<reference evidence="5 6" key="1">
    <citation type="submission" date="2015-09" db="EMBL/GenBank/DDBJ databases">
        <title>Host preference determinants of Valsa canker pathogens revealed by comparative genomics.</title>
        <authorList>
            <person name="Yin Z."/>
            <person name="Huang L."/>
        </authorList>
    </citation>
    <scope>NUCLEOTIDE SEQUENCE [LARGE SCALE GENOMIC DNA]</scope>
    <source>
        <strain evidence="5 6">SXYLt</strain>
    </source>
</reference>
<feature type="domain" description="AAR2 N-terminal" evidence="4">
    <location>
        <begin position="127"/>
        <end position="279"/>
    </location>
</feature>
<dbReference type="GO" id="GO:0000244">
    <property type="term" value="P:spliceosomal tri-snRNP complex assembly"/>
    <property type="evidence" value="ECO:0007669"/>
    <property type="project" value="TreeGrafter"/>
</dbReference>
<gene>
    <name evidence="5" type="ORF">VPNG_00673</name>
</gene>
<feature type="compositionally biased region" description="Acidic residues" evidence="2">
    <location>
        <begin position="451"/>
        <end position="468"/>
    </location>
</feature>
<evidence type="ECO:0000256" key="2">
    <source>
        <dbReference type="SAM" id="MobiDB-lite"/>
    </source>
</evidence>